<protein>
    <submittedName>
        <fullName evidence="1">Uncharacterized protein</fullName>
    </submittedName>
</protein>
<proteinExistence type="predicted"/>
<name>A0A0R2RU23_9GAMM</name>
<dbReference type="Proteomes" id="UP000051934">
    <property type="component" value="Unassembled WGS sequence"/>
</dbReference>
<evidence type="ECO:0000313" key="2">
    <source>
        <dbReference type="Proteomes" id="UP000051934"/>
    </source>
</evidence>
<organism evidence="1 2">
    <name type="scientific">OM182 bacterium BACL3 MAG-120507-bin80</name>
    <dbReference type="NCBI Taxonomy" id="1655577"/>
    <lineage>
        <taxon>Bacteria</taxon>
        <taxon>Pseudomonadati</taxon>
        <taxon>Pseudomonadota</taxon>
        <taxon>Gammaproteobacteria</taxon>
        <taxon>OMG group</taxon>
        <taxon>OM182 clade</taxon>
    </lineage>
</organism>
<dbReference type="AlphaFoldDB" id="A0A0R2RU23"/>
<evidence type="ECO:0000313" key="1">
    <source>
        <dbReference type="EMBL" id="KRO65846.1"/>
    </source>
</evidence>
<gene>
    <name evidence="1" type="ORF">ABR69_00005</name>
</gene>
<comment type="caution">
    <text evidence="1">The sequence shown here is derived from an EMBL/GenBank/DDBJ whole genome shotgun (WGS) entry which is preliminary data.</text>
</comment>
<accession>A0A0R2RU23</accession>
<sequence>MSKQTNFPFDLDLSIIDTASLTNILSDIEQHLPLMESAGDLDQLLEVKAFFETELKVSRRLH</sequence>
<dbReference type="EMBL" id="LIBB01000745">
    <property type="protein sequence ID" value="KRO65846.1"/>
    <property type="molecule type" value="Genomic_DNA"/>
</dbReference>
<reference evidence="1 2" key="1">
    <citation type="submission" date="2015-10" db="EMBL/GenBank/DDBJ databases">
        <title>Metagenome-Assembled Genomes uncover a global brackish microbiome.</title>
        <authorList>
            <person name="Hugerth L.W."/>
            <person name="Larsson J."/>
            <person name="Alneberg J."/>
            <person name="Lindh M.V."/>
            <person name="Legrand C."/>
            <person name="Pinhassi J."/>
            <person name="Andersson A.F."/>
        </authorList>
    </citation>
    <scope>NUCLEOTIDE SEQUENCE [LARGE SCALE GENOMIC DNA]</scope>
    <source>
        <strain evidence="1">BACL4 MAG-120507-bin80</strain>
    </source>
</reference>